<dbReference type="OrthoDB" id="10330162at2759"/>
<dbReference type="AlphaFoldDB" id="A0A5N6T122"/>
<evidence type="ECO:0000313" key="3">
    <source>
        <dbReference type="Proteomes" id="UP000325672"/>
    </source>
</evidence>
<name>A0A5N6T122_ASPPS</name>
<protein>
    <submittedName>
        <fullName evidence="2">Uncharacterized protein</fullName>
    </submittedName>
</protein>
<keyword evidence="1" id="KW-1133">Transmembrane helix</keyword>
<dbReference type="GeneID" id="43638314"/>
<organism evidence="2 3">
    <name type="scientific">Aspergillus pseudotamarii</name>
    <dbReference type="NCBI Taxonomy" id="132259"/>
    <lineage>
        <taxon>Eukaryota</taxon>
        <taxon>Fungi</taxon>
        <taxon>Dikarya</taxon>
        <taxon>Ascomycota</taxon>
        <taxon>Pezizomycotina</taxon>
        <taxon>Eurotiomycetes</taxon>
        <taxon>Eurotiomycetidae</taxon>
        <taxon>Eurotiales</taxon>
        <taxon>Aspergillaceae</taxon>
        <taxon>Aspergillus</taxon>
        <taxon>Aspergillus subgen. Circumdati</taxon>
    </lineage>
</organism>
<sequence length="84" mass="9813">MLFLAYPRIPFEMCDESLRTTGVGLIVKYAAHIFSSFLFAVVHLFASHFHVLQWRTFVCWNGASYMFCGRHRLYVHAHMATLGW</sequence>
<feature type="transmembrane region" description="Helical" evidence="1">
    <location>
        <begin position="26"/>
        <end position="46"/>
    </location>
</feature>
<accession>A0A5N6T122</accession>
<keyword evidence="1" id="KW-0472">Membrane</keyword>
<evidence type="ECO:0000313" key="2">
    <source>
        <dbReference type="EMBL" id="KAE8139354.1"/>
    </source>
</evidence>
<dbReference type="EMBL" id="ML743566">
    <property type="protein sequence ID" value="KAE8139354.1"/>
    <property type="molecule type" value="Genomic_DNA"/>
</dbReference>
<keyword evidence="3" id="KW-1185">Reference proteome</keyword>
<dbReference type="RefSeq" id="XP_031915417.1">
    <property type="nucleotide sequence ID" value="XM_032054104.1"/>
</dbReference>
<evidence type="ECO:0000256" key="1">
    <source>
        <dbReference type="SAM" id="Phobius"/>
    </source>
</evidence>
<dbReference type="Proteomes" id="UP000325672">
    <property type="component" value="Unassembled WGS sequence"/>
</dbReference>
<gene>
    <name evidence="2" type="ORF">BDV38DRAFT_242469</name>
</gene>
<proteinExistence type="predicted"/>
<reference evidence="2 3" key="1">
    <citation type="submission" date="2019-04" db="EMBL/GenBank/DDBJ databases">
        <title>Friends and foes A comparative genomics study of 23 Aspergillus species from section Flavi.</title>
        <authorList>
            <consortium name="DOE Joint Genome Institute"/>
            <person name="Kjaerbolling I."/>
            <person name="Vesth T."/>
            <person name="Frisvad J.C."/>
            <person name="Nybo J.L."/>
            <person name="Theobald S."/>
            <person name="Kildgaard S."/>
            <person name="Isbrandt T."/>
            <person name="Kuo A."/>
            <person name="Sato A."/>
            <person name="Lyhne E.K."/>
            <person name="Kogle M.E."/>
            <person name="Wiebenga A."/>
            <person name="Kun R.S."/>
            <person name="Lubbers R.J."/>
            <person name="Makela M.R."/>
            <person name="Barry K."/>
            <person name="Chovatia M."/>
            <person name="Clum A."/>
            <person name="Daum C."/>
            <person name="Haridas S."/>
            <person name="He G."/>
            <person name="LaButti K."/>
            <person name="Lipzen A."/>
            <person name="Mondo S."/>
            <person name="Riley R."/>
            <person name="Salamov A."/>
            <person name="Simmons B.A."/>
            <person name="Magnuson J.K."/>
            <person name="Henrissat B."/>
            <person name="Mortensen U.H."/>
            <person name="Larsen T.O."/>
            <person name="Devries R.P."/>
            <person name="Grigoriev I.V."/>
            <person name="Machida M."/>
            <person name="Baker S.E."/>
            <person name="Andersen M.R."/>
        </authorList>
    </citation>
    <scope>NUCLEOTIDE SEQUENCE [LARGE SCALE GENOMIC DNA]</scope>
    <source>
        <strain evidence="2 3">CBS 117625</strain>
    </source>
</reference>
<keyword evidence="1" id="KW-0812">Transmembrane</keyword>